<dbReference type="EMBL" id="BGPR01002952">
    <property type="protein sequence ID" value="GBM81517.1"/>
    <property type="molecule type" value="Genomic_DNA"/>
</dbReference>
<dbReference type="Proteomes" id="UP000499080">
    <property type="component" value="Unassembled WGS sequence"/>
</dbReference>
<dbReference type="AlphaFoldDB" id="A0A4Y2IUQ9"/>
<gene>
    <name evidence="1" type="ORF">AVEN_227771_1</name>
</gene>
<accession>A0A4Y2IUQ9</accession>
<evidence type="ECO:0000313" key="1">
    <source>
        <dbReference type="EMBL" id="GBM81517.1"/>
    </source>
</evidence>
<proteinExistence type="predicted"/>
<name>A0A4Y2IUQ9_ARAVE</name>
<reference evidence="1 2" key="1">
    <citation type="journal article" date="2019" name="Sci. Rep.">
        <title>Orb-weaving spider Araneus ventricosus genome elucidates the spidroin gene catalogue.</title>
        <authorList>
            <person name="Kono N."/>
            <person name="Nakamura H."/>
            <person name="Ohtoshi R."/>
            <person name="Moran D.A.P."/>
            <person name="Shinohara A."/>
            <person name="Yoshida Y."/>
            <person name="Fujiwara M."/>
            <person name="Mori M."/>
            <person name="Tomita M."/>
            <person name="Arakawa K."/>
        </authorList>
    </citation>
    <scope>NUCLEOTIDE SEQUENCE [LARGE SCALE GENOMIC DNA]</scope>
</reference>
<protein>
    <submittedName>
        <fullName evidence="1">Uncharacterized protein</fullName>
    </submittedName>
</protein>
<evidence type="ECO:0000313" key="2">
    <source>
        <dbReference type="Proteomes" id="UP000499080"/>
    </source>
</evidence>
<sequence length="100" mass="12089">MKKKWSSYVNFFLKSDFDKEYNGTEDILEEMFPNHESFSENDTESEEDNILEMKKGITRNGFHQNMAYRTTFRQKFVLVVKILCRAYLEQKGQRKKRKSM</sequence>
<keyword evidence="2" id="KW-1185">Reference proteome</keyword>
<comment type="caution">
    <text evidence="1">The sequence shown here is derived from an EMBL/GenBank/DDBJ whole genome shotgun (WGS) entry which is preliminary data.</text>
</comment>
<organism evidence="1 2">
    <name type="scientific">Araneus ventricosus</name>
    <name type="common">Orbweaver spider</name>
    <name type="synonym">Epeira ventricosa</name>
    <dbReference type="NCBI Taxonomy" id="182803"/>
    <lineage>
        <taxon>Eukaryota</taxon>
        <taxon>Metazoa</taxon>
        <taxon>Ecdysozoa</taxon>
        <taxon>Arthropoda</taxon>
        <taxon>Chelicerata</taxon>
        <taxon>Arachnida</taxon>
        <taxon>Araneae</taxon>
        <taxon>Araneomorphae</taxon>
        <taxon>Entelegynae</taxon>
        <taxon>Araneoidea</taxon>
        <taxon>Araneidae</taxon>
        <taxon>Araneus</taxon>
    </lineage>
</organism>